<feature type="modified residue" description="4-aspartylphosphate" evidence="3">
    <location>
        <position position="60"/>
    </location>
</feature>
<dbReference type="PANTHER" id="PTHR45339:SF1">
    <property type="entry name" value="HYBRID SIGNAL TRANSDUCTION HISTIDINE KINASE J"/>
    <property type="match status" value="1"/>
</dbReference>
<dbReference type="InterPro" id="IPR011006">
    <property type="entry name" value="CheY-like_superfamily"/>
</dbReference>
<dbReference type="SUPFAM" id="SSF52172">
    <property type="entry name" value="CheY-like"/>
    <property type="match status" value="1"/>
</dbReference>
<dbReference type="Pfam" id="PF00072">
    <property type="entry name" value="Response_reg"/>
    <property type="match status" value="1"/>
</dbReference>
<evidence type="ECO:0000256" key="2">
    <source>
        <dbReference type="ARBA" id="ARBA00023012"/>
    </source>
</evidence>
<feature type="domain" description="Response regulatory" evidence="4">
    <location>
        <begin position="11"/>
        <end position="131"/>
    </location>
</feature>
<comment type="caution">
    <text evidence="5">The sequence shown here is derived from an EMBL/GenBank/DDBJ whole genome shotgun (WGS) entry which is preliminary data.</text>
</comment>
<name>A0A2T5C4B5_9BACT</name>
<dbReference type="GO" id="GO:0000160">
    <property type="term" value="P:phosphorelay signal transduction system"/>
    <property type="evidence" value="ECO:0007669"/>
    <property type="project" value="UniProtKB-KW"/>
</dbReference>
<dbReference type="Proteomes" id="UP000243525">
    <property type="component" value="Unassembled WGS sequence"/>
</dbReference>
<evidence type="ECO:0000256" key="3">
    <source>
        <dbReference type="PROSITE-ProRule" id="PRU00169"/>
    </source>
</evidence>
<dbReference type="CDD" id="cd17546">
    <property type="entry name" value="REC_hyHK_CKI1_RcsC-like"/>
    <property type="match status" value="1"/>
</dbReference>
<dbReference type="OrthoDB" id="9796457at2"/>
<keyword evidence="2" id="KW-0902">Two-component regulatory system</keyword>
<evidence type="ECO:0000313" key="5">
    <source>
        <dbReference type="EMBL" id="PTN09642.1"/>
    </source>
</evidence>
<dbReference type="EMBL" id="QAAD01000004">
    <property type="protein sequence ID" value="PTN09642.1"/>
    <property type="molecule type" value="Genomic_DNA"/>
</dbReference>
<evidence type="ECO:0000313" key="6">
    <source>
        <dbReference type="Proteomes" id="UP000243525"/>
    </source>
</evidence>
<evidence type="ECO:0000256" key="1">
    <source>
        <dbReference type="ARBA" id="ARBA00022553"/>
    </source>
</evidence>
<gene>
    <name evidence="5" type="ORF">C8N47_104189</name>
</gene>
<evidence type="ECO:0000259" key="4">
    <source>
        <dbReference type="PROSITE" id="PS50110"/>
    </source>
</evidence>
<dbReference type="Gene3D" id="3.40.50.2300">
    <property type="match status" value="1"/>
</dbReference>
<proteinExistence type="predicted"/>
<protein>
    <submittedName>
        <fullName evidence="5">CheY-like chemotaxis protein</fullName>
    </submittedName>
</protein>
<dbReference type="AlphaFoldDB" id="A0A2T5C4B5"/>
<dbReference type="RefSeq" id="WP_107821536.1">
    <property type="nucleotide sequence ID" value="NZ_OY782574.1"/>
</dbReference>
<organism evidence="5 6">
    <name type="scientific">Mangrovibacterium marinum</name>
    <dbReference type="NCBI Taxonomy" id="1639118"/>
    <lineage>
        <taxon>Bacteria</taxon>
        <taxon>Pseudomonadati</taxon>
        <taxon>Bacteroidota</taxon>
        <taxon>Bacteroidia</taxon>
        <taxon>Marinilabiliales</taxon>
        <taxon>Prolixibacteraceae</taxon>
        <taxon>Mangrovibacterium</taxon>
    </lineage>
</organism>
<keyword evidence="1 3" id="KW-0597">Phosphoprotein</keyword>
<keyword evidence="6" id="KW-1185">Reference proteome</keyword>
<dbReference type="InterPro" id="IPR001789">
    <property type="entry name" value="Sig_transdc_resp-reg_receiver"/>
</dbReference>
<reference evidence="5 6" key="1">
    <citation type="submission" date="2018-04" db="EMBL/GenBank/DDBJ databases">
        <title>Genomic Encyclopedia of Archaeal and Bacterial Type Strains, Phase II (KMG-II): from individual species to whole genera.</title>
        <authorList>
            <person name="Goeker M."/>
        </authorList>
    </citation>
    <scope>NUCLEOTIDE SEQUENCE [LARGE SCALE GENOMIC DNA]</scope>
    <source>
        <strain evidence="5 6">DSM 28823</strain>
    </source>
</reference>
<sequence length="135" mass="15344">MADQEDLKRLKLLIADDSPLNHRLVSISLRGRMVHIDSAYDGMEAFEMYQQNGYDVILMDLNMPKLNGSEAAEMIRKFEADNRPEAHCLIIAMTASDFDDDIQTCLEKGMDAYLGKPFLADKFLQIVSERLKVLS</sequence>
<accession>A0A2T5C4B5</accession>
<dbReference type="PROSITE" id="PS50110">
    <property type="entry name" value="RESPONSE_REGULATORY"/>
    <property type="match status" value="1"/>
</dbReference>
<dbReference type="SMART" id="SM00448">
    <property type="entry name" value="REC"/>
    <property type="match status" value="1"/>
</dbReference>
<dbReference type="PANTHER" id="PTHR45339">
    <property type="entry name" value="HYBRID SIGNAL TRANSDUCTION HISTIDINE KINASE J"/>
    <property type="match status" value="1"/>
</dbReference>